<sequence length="325" mass="35083">MRSISRGLAATVAMTATLLAGGSVAAAAAPEPVDETTTGTAAQCADDPLMMAYYRTWRDVTVPPGGNGLVNQSVMSDLPAGVDVAFVFEAWGAMENGYGDALRDEYVPALHAQGTQVVRTLHVGELLDLPVQDDAAGYDRLARQLIAEYVTPADLDGLDVDVEQALSPAELDHVAGIFEALSTYLGPESGTDDLLIYDTNQSGNHPLVPRVAPLVSYVLVQSYGRDVRGLQATWETFAPYISSCQYLIGFSFYEERGHRWGDTEPDFGESRAFAYAKWQPEGGTKGGIFSYAVDRDGKDEGDDTLSSSSYSWTKRLSNVQDAWGR</sequence>
<dbReference type="EC" id="3.2.1.96" evidence="2"/>
<gene>
    <name evidence="9" type="ORF">GCM10009809_12390</name>
</gene>
<evidence type="ECO:0000256" key="1">
    <source>
        <dbReference type="ARBA" id="ARBA00009336"/>
    </source>
</evidence>
<dbReference type="InterPro" id="IPR057016">
    <property type="entry name" value="EndoS_F2-like_TIM-barrel"/>
</dbReference>
<comment type="similarity">
    <text evidence="1">Belongs to the glycosyl hydrolase 18 family.</text>
</comment>
<evidence type="ECO:0000256" key="2">
    <source>
        <dbReference type="ARBA" id="ARBA00012566"/>
    </source>
</evidence>
<dbReference type="EMBL" id="BAAAPM010000003">
    <property type="protein sequence ID" value="GAA1718011.1"/>
    <property type="molecule type" value="Genomic_DNA"/>
</dbReference>
<reference evidence="10" key="1">
    <citation type="journal article" date="2019" name="Int. J. Syst. Evol. Microbiol.">
        <title>The Global Catalogue of Microorganisms (GCM) 10K type strain sequencing project: providing services to taxonomists for standard genome sequencing and annotation.</title>
        <authorList>
            <consortium name="The Broad Institute Genomics Platform"/>
            <consortium name="The Broad Institute Genome Sequencing Center for Infectious Disease"/>
            <person name="Wu L."/>
            <person name="Ma J."/>
        </authorList>
    </citation>
    <scope>NUCLEOTIDE SEQUENCE [LARGE SCALE GENOMIC DNA]</scope>
    <source>
        <strain evidence="10">JCM 15589</strain>
    </source>
</reference>
<evidence type="ECO:0000313" key="10">
    <source>
        <dbReference type="Proteomes" id="UP001501138"/>
    </source>
</evidence>
<evidence type="ECO:0000256" key="7">
    <source>
        <dbReference type="SAM" id="SignalP"/>
    </source>
</evidence>
<dbReference type="RefSeq" id="WP_344246698.1">
    <property type="nucleotide sequence ID" value="NZ_BAAAPM010000003.1"/>
</dbReference>
<keyword evidence="3 7" id="KW-0732">Signal</keyword>
<organism evidence="9 10">
    <name type="scientific">Isoptericola hypogeus</name>
    <dbReference type="NCBI Taxonomy" id="300179"/>
    <lineage>
        <taxon>Bacteria</taxon>
        <taxon>Bacillati</taxon>
        <taxon>Actinomycetota</taxon>
        <taxon>Actinomycetes</taxon>
        <taxon>Micrococcales</taxon>
        <taxon>Promicromonosporaceae</taxon>
        <taxon>Isoptericola</taxon>
    </lineage>
</organism>
<keyword evidence="10" id="KW-1185">Reference proteome</keyword>
<dbReference type="SUPFAM" id="SSF51445">
    <property type="entry name" value="(Trans)glycosidases"/>
    <property type="match status" value="1"/>
</dbReference>
<evidence type="ECO:0000259" key="8">
    <source>
        <dbReference type="Pfam" id="PF23916"/>
    </source>
</evidence>
<protein>
    <recommendedName>
        <fullName evidence="2">mannosyl-glycoprotein endo-beta-N-acetylglucosaminidase</fullName>
        <ecNumber evidence="2">3.2.1.96</ecNumber>
    </recommendedName>
</protein>
<keyword evidence="4" id="KW-0378">Hydrolase</keyword>
<feature type="domain" description="Endo-beta-N-acetylglucosaminidase EndoS/F2-like TIM-barrel" evidence="8">
    <location>
        <begin position="52"/>
        <end position="290"/>
    </location>
</feature>
<comment type="catalytic activity">
    <reaction evidence="6">
        <text>an N(4)-(oligosaccharide-(1-&gt;3)-[oligosaccharide-(1-&gt;6)]-beta-D-Man-(1-&gt;4)-beta-D-GlcNAc-(1-&gt;4)-alpha-D-GlcNAc)-L-asparaginyl-[protein] + H2O = an oligosaccharide-(1-&gt;3)-[oligosaccharide-(1-&gt;6)]-beta-D-Man-(1-&gt;4)-D-GlcNAc + N(4)-(N-acetyl-beta-D-glucosaminyl)-L-asparaginyl-[protein]</text>
        <dbReference type="Rhea" id="RHEA:73067"/>
        <dbReference type="Rhea" id="RHEA-COMP:12603"/>
        <dbReference type="Rhea" id="RHEA-COMP:18176"/>
        <dbReference type="ChEBI" id="CHEBI:15377"/>
        <dbReference type="ChEBI" id="CHEBI:132248"/>
        <dbReference type="ChEBI" id="CHEBI:192714"/>
        <dbReference type="ChEBI" id="CHEBI:192715"/>
        <dbReference type="EC" id="3.2.1.96"/>
    </reaction>
</comment>
<dbReference type="Proteomes" id="UP001501138">
    <property type="component" value="Unassembled WGS sequence"/>
</dbReference>
<keyword evidence="5" id="KW-0326">Glycosidase</keyword>
<evidence type="ECO:0000256" key="5">
    <source>
        <dbReference type="ARBA" id="ARBA00023295"/>
    </source>
</evidence>
<feature type="chain" id="PRO_5045946849" description="mannosyl-glycoprotein endo-beta-N-acetylglucosaminidase" evidence="7">
    <location>
        <begin position="29"/>
        <end position="325"/>
    </location>
</feature>
<evidence type="ECO:0000313" key="9">
    <source>
        <dbReference type="EMBL" id="GAA1718011.1"/>
    </source>
</evidence>
<dbReference type="Pfam" id="PF23916">
    <property type="entry name" value="TIM-barrel_EndoS"/>
    <property type="match status" value="1"/>
</dbReference>
<evidence type="ECO:0000256" key="3">
    <source>
        <dbReference type="ARBA" id="ARBA00022729"/>
    </source>
</evidence>
<evidence type="ECO:0000256" key="6">
    <source>
        <dbReference type="ARBA" id="ARBA00034414"/>
    </source>
</evidence>
<accession>A0ABP4V584</accession>
<evidence type="ECO:0000256" key="4">
    <source>
        <dbReference type="ARBA" id="ARBA00022801"/>
    </source>
</evidence>
<name>A0ABP4V584_9MICO</name>
<comment type="caution">
    <text evidence="9">The sequence shown here is derived from an EMBL/GenBank/DDBJ whole genome shotgun (WGS) entry which is preliminary data.</text>
</comment>
<dbReference type="InterPro" id="IPR017853">
    <property type="entry name" value="GH"/>
</dbReference>
<proteinExistence type="inferred from homology"/>
<dbReference type="Gene3D" id="3.20.20.80">
    <property type="entry name" value="Glycosidases"/>
    <property type="match status" value="1"/>
</dbReference>
<feature type="signal peptide" evidence="7">
    <location>
        <begin position="1"/>
        <end position="28"/>
    </location>
</feature>